<evidence type="ECO:0000256" key="4">
    <source>
        <dbReference type="ARBA" id="ARBA00022801"/>
    </source>
</evidence>
<feature type="domain" description="Peptidase S54 rhomboid" evidence="8">
    <location>
        <begin position="182"/>
        <end position="315"/>
    </location>
</feature>
<dbReference type="PANTHER" id="PTHR43731">
    <property type="entry name" value="RHOMBOID PROTEASE"/>
    <property type="match status" value="1"/>
</dbReference>
<feature type="transmembrane region" description="Helical" evidence="7">
    <location>
        <begin position="275"/>
        <end position="293"/>
    </location>
</feature>
<feature type="transmembrane region" description="Helical" evidence="7">
    <location>
        <begin position="220"/>
        <end position="239"/>
    </location>
</feature>
<feature type="transmembrane region" description="Helical" evidence="7">
    <location>
        <begin position="299"/>
        <end position="317"/>
    </location>
</feature>
<evidence type="ECO:0000256" key="7">
    <source>
        <dbReference type="SAM" id="Phobius"/>
    </source>
</evidence>
<dbReference type="InterPro" id="IPR035952">
    <property type="entry name" value="Rhomboid-like_sf"/>
</dbReference>
<keyword evidence="6 7" id="KW-0472">Membrane</keyword>
<accession>A0ABW8TF29</accession>
<name>A0ABW8TF29_9CLOT</name>
<dbReference type="Proteomes" id="UP001623592">
    <property type="component" value="Unassembled WGS sequence"/>
</dbReference>
<reference evidence="9 10" key="1">
    <citation type="submission" date="2024-11" db="EMBL/GenBank/DDBJ databases">
        <authorList>
            <person name="Heng Y.C."/>
            <person name="Lim A.C.H."/>
            <person name="Lee J.K.Y."/>
            <person name="Kittelmann S."/>
        </authorList>
    </citation>
    <scope>NUCLEOTIDE SEQUENCE [LARGE SCALE GENOMIC DNA]</scope>
    <source>
        <strain evidence="9 10">WILCCON 0114</strain>
    </source>
</reference>
<evidence type="ECO:0000256" key="2">
    <source>
        <dbReference type="ARBA" id="ARBA00009045"/>
    </source>
</evidence>
<evidence type="ECO:0000313" key="10">
    <source>
        <dbReference type="Proteomes" id="UP001623592"/>
    </source>
</evidence>
<evidence type="ECO:0000313" key="9">
    <source>
        <dbReference type="EMBL" id="MFL0250357.1"/>
    </source>
</evidence>
<dbReference type="Gene3D" id="1.20.1540.10">
    <property type="entry name" value="Rhomboid-like"/>
    <property type="match status" value="1"/>
</dbReference>
<dbReference type="EMBL" id="JBJIAA010000006">
    <property type="protein sequence ID" value="MFL0250357.1"/>
    <property type="molecule type" value="Genomic_DNA"/>
</dbReference>
<dbReference type="InterPro" id="IPR050925">
    <property type="entry name" value="Rhomboid_protease_S54"/>
</dbReference>
<dbReference type="GO" id="GO:0006508">
    <property type="term" value="P:proteolysis"/>
    <property type="evidence" value="ECO:0007669"/>
    <property type="project" value="UniProtKB-KW"/>
</dbReference>
<organism evidence="9 10">
    <name type="scientific">Clostridium neuense</name>
    <dbReference type="NCBI Taxonomy" id="1728934"/>
    <lineage>
        <taxon>Bacteria</taxon>
        <taxon>Bacillati</taxon>
        <taxon>Bacillota</taxon>
        <taxon>Clostridia</taxon>
        <taxon>Eubacteriales</taxon>
        <taxon>Clostridiaceae</taxon>
        <taxon>Clostridium</taxon>
    </lineage>
</organism>
<keyword evidence="4 9" id="KW-0378">Hydrolase</keyword>
<keyword evidence="3 7" id="KW-0812">Transmembrane</keyword>
<dbReference type="PANTHER" id="PTHR43731:SF14">
    <property type="entry name" value="PRESENILIN-ASSOCIATED RHOMBOID-LIKE PROTEIN, MITOCHONDRIAL"/>
    <property type="match status" value="1"/>
</dbReference>
<comment type="caution">
    <text evidence="9">The sequence shown here is derived from an EMBL/GenBank/DDBJ whole genome shotgun (WGS) entry which is preliminary data.</text>
</comment>
<keyword evidence="5 7" id="KW-1133">Transmembrane helix</keyword>
<keyword evidence="10" id="KW-1185">Reference proteome</keyword>
<feature type="transmembrane region" description="Helical" evidence="7">
    <location>
        <begin position="245"/>
        <end position="263"/>
    </location>
</feature>
<proteinExistence type="inferred from homology"/>
<evidence type="ECO:0000256" key="6">
    <source>
        <dbReference type="ARBA" id="ARBA00023136"/>
    </source>
</evidence>
<dbReference type="GO" id="GO:0008233">
    <property type="term" value="F:peptidase activity"/>
    <property type="evidence" value="ECO:0007669"/>
    <property type="project" value="UniProtKB-KW"/>
</dbReference>
<protein>
    <submittedName>
        <fullName evidence="9">Rhomboid family intramembrane serine protease</fullName>
        <ecNumber evidence="9">3.4.21.-</ecNumber>
    </submittedName>
</protein>
<evidence type="ECO:0000256" key="3">
    <source>
        <dbReference type="ARBA" id="ARBA00022692"/>
    </source>
</evidence>
<dbReference type="EC" id="3.4.21.-" evidence="9"/>
<gene>
    <name evidence="9" type="ORF">ACJDT4_07960</name>
</gene>
<dbReference type="InterPro" id="IPR022764">
    <property type="entry name" value="Peptidase_S54_rhomboid_dom"/>
</dbReference>
<evidence type="ECO:0000256" key="1">
    <source>
        <dbReference type="ARBA" id="ARBA00004141"/>
    </source>
</evidence>
<feature type="transmembrane region" description="Helical" evidence="7">
    <location>
        <begin position="137"/>
        <end position="156"/>
    </location>
</feature>
<keyword evidence="9" id="KW-0645">Protease</keyword>
<dbReference type="SUPFAM" id="SSF144091">
    <property type="entry name" value="Rhomboid-like"/>
    <property type="match status" value="1"/>
</dbReference>
<dbReference type="Pfam" id="PF01694">
    <property type="entry name" value="Rhomboid"/>
    <property type="match status" value="1"/>
</dbReference>
<comment type="similarity">
    <text evidence="2">Belongs to the peptidase S54 family.</text>
</comment>
<sequence length="324" mass="36248">MDKFQKYLVERLCSSCGGKLIEFKNHIENVSFWSIVFESNSLKYYIIFSDIDNTDKIGDSICSYGTLKDIGNEFVIKVIFTNGKLNDCLNDIQGKSILIDENTKKIVYCDSTVSNIGMLLQEFISDIESTSKDNNYWVTWSIILLNLIMYVISSVLSGNPFTMDINVLNTLGAKNNELIMSGQYYRFITCMFLHGSIIHIASNMYSLYCVGYMVEKVYGRIKYVFIYFLSGIISSYVSFLFSDAISIGASGAIFGVLGAVLVFSFRFKNRIGKELFVNIIAVIVLNIFIGVSMTNIDNFAHIGGLISGIIISAIIGVNKRGAWA</sequence>
<comment type="subcellular location">
    <subcellularLocation>
        <location evidence="1">Membrane</location>
        <topology evidence="1">Multi-pass membrane protein</topology>
    </subcellularLocation>
</comment>
<evidence type="ECO:0000256" key="5">
    <source>
        <dbReference type="ARBA" id="ARBA00022989"/>
    </source>
</evidence>
<evidence type="ECO:0000259" key="8">
    <source>
        <dbReference type="Pfam" id="PF01694"/>
    </source>
</evidence>
<feature type="transmembrane region" description="Helical" evidence="7">
    <location>
        <begin position="184"/>
        <end position="208"/>
    </location>
</feature>
<dbReference type="RefSeq" id="WP_406787028.1">
    <property type="nucleotide sequence ID" value="NZ_JBJIAA010000006.1"/>
</dbReference>